<organism evidence="1 2">
    <name type="scientific">Laribacter hongkongensis</name>
    <dbReference type="NCBI Taxonomy" id="168471"/>
    <lineage>
        <taxon>Bacteria</taxon>
        <taxon>Pseudomonadati</taxon>
        <taxon>Pseudomonadota</taxon>
        <taxon>Betaproteobacteria</taxon>
        <taxon>Neisseriales</taxon>
        <taxon>Aquaspirillaceae</taxon>
        <taxon>Laribacter</taxon>
    </lineage>
</organism>
<accession>A0ABD4SVV3</accession>
<dbReference type="Proteomes" id="UP001200247">
    <property type="component" value="Unassembled WGS sequence"/>
</dbReference>
<dbReference type="EMBL" id="JAJAXM010000045">
    <property type="protein sequence ID" value="MCG9027258.1"/>
    <property type="molecule type" value="Genomic_DNA"/>
</dbReference>
<name>A0ABD4SVV3_9NEIS</name>
<protein>
    <submittedName>
        <fullName evidence="1">Uncharacterized protein</fullName>
    </submittedName>
</protein>
<sequence length="78" mass="8162">MAQKTIKARVLAAFTFSGTRLQPNDVVTLADKDARACADSLDSNAEAVTAALESGGKAIDLTRQVQDEEQAAADQPQG</sequence>
<dbReference type="AlphaFoldDB" id="A0ABD4SVV3"/>
<proteinExistence type="predicted"/>
<evidence type="ECO:0000313" key="1">
    <source>
        <dbReference type="EMBL" id="MCG9027258.1"/>
    </source>
</evidence>
<reference evidence="1 2" key="1">
    <citation type="submission" date="2021-10" db="EMBL/GenBank/DDBJ databases">
        <title>Whole-genome sequencing analysis of Laribacter hongkongensis: virulence gene profiles, carbohydrate-active enzyme prediction, and antimicrobial resistance characterization.</title>
        <authorList>
            <person name="Yuan P."/>
            <person name="Zhan Y."/>
            <person name="Chen D."/>
        </authorList>
    </citation>
    <scope>NUCLEOTIDE SEQUENCE [LARGE SCALE GENOMIC DNA]</scope>
    <source>
        <strain evidence="1 2">W67</strain>
    </source>
</reference>
<gene>
    <name evidence="1" type="ORF">LH440_15410</name>
</gene>
<comment type="caution">
    <text evidence="1">The sequence shown here is derived from an EMBL/GenBank/DDBJ whole genome shotgun (WGS) entry which is preliminary data.</text>
</comment>
<dbReference type="RefSeq" id="WP_012697240.1">
    <property type="nucleotide sequence ID" value="NZ_JAJAXJ010000071.1"/>
</dbReference>
<evidence type="ECO:0000313" key="2">
    <source>
        <dbReference type="Proteomes" id="UP001200247"/>
    </source>
</evidence>